<feature type="non-terminal residue" evidence="2">
    <location>
        <position position="1"/>
    </location>
</feature>
<protein>
    <recommendedName>
        <fullName evidence="1">AP-3 complex subunit delta Mu C-terminal domain-containing protein</fullName>
    </recommendedName>
</protein>
<reference evidence="2" key="1">
    <citation type="submission" date="2021-02" db="EMBL/GenBank/DDBJ databases">
        <authorList>
            <person name="Nowell W R."/>
        </authorList>
    </citation>
    <scope>NUCLEOTIDE SEQUENCE</scope>
</reference>
<accession>A0A820E5T4</accession>
<gene>
    <name evidence="2" type="ORF">OTI717_LOCUS40173</name>
</gene>
<dbReference type="InterPro" id="IPR058898">
    <property type="entry name" value="Mu_AP3"/>
</dbReference>
<evidence type="ECO:0000313" key="2">
    <source>
        <dbReference type="EMBL" id="CAF4243398.1"/>
    </source>
</evidence>
<dbReference type="AlphaFoldDB" id="A0A820E5T4"/>
<evidence type="ECO:0000313" key="3">
    <source>
        <dbReference type="Proteomes" id="UP000663823"/>
    </source>
</evidence>
<evidence type="ECO:0000259" key="1">
    <source>
        <dbReference type="Pfam" id="PF26171"/>
    </source>
</evidence>
<sequence length="152" mass="17280">MSSKLLNTTSTNLISFPFISIFPHSPNYIHIYFSINAISFSQKLKTTLTYSIKKSNIIETDRIEFKLNSPCSQYLRRKTIDSIAFADLMSSSVLICQSQLRISSSNQDFLLMINTICQSYRLTVVEKINSAASLYAETILEQPIALLFKSIF</sequence>
<name>A0A820E5T4_9BILA</name>
<dbReference type="EMBL" id="CAJOAX010030482">
    <property type="protein sequence ID" value="CAF4243398.1"/>
    <property type="molecule type" value="Genomic_DNA"/>
</dbReference>
<feature type="domain" description="AP-3 complex subunit delta Mu C-terminal" evidence="1">
    <location>
        <begin position="72"/>
        <end position="149"/>
    </location>
</feature>
<comment type="caution">
    <text evidence="2">The sequence shown here is derived from an EMBL/GenBank/DDBJ whole genome shotgun (WGS) entry which is preliminary data.</text>
</comment>
<dbReference type="Proteomes" id="UP000663823">
    <property type="component" value="Unassembled WGS sequence"/>
</dbReference>
<dbReference type="Pfam" id="PF26171">
    <property type="entry name" value="Mu_AP3"/>
    <property type="match status" value="1"/>
</dbReference>
<organism evidence="2 3">
    <name type="scientific">Rotaria sordida</name>
    <dbReference type="NCBI Taxonomy" id="392033"/>
    <lineage>
        <taxon>Eukaryota</taxon>
        <taxon>Metazoa</taxon>
        <taxon>Spiralia</taxon>
        <taxon>Gnathifera</taxon>
        <taxon>Rotifera</taxon>
        <taxon>Eurotatoria</taxon>
        <taxon>Bdelloidea</taxon>
        <taxon>Philodinida</taxon>
        <taxon>Philodinidae</taxon>
        <taxon>Rotaria</taxon>
    </lineage>
</organism>
<proteinExistence type="predicted"/>